<evidence type="ECO:0000313" key="7">
    <source>
        <dbReference type="Proteomes" id="UP000442707"/>
    </source>
</evidence>
<evidence type="ECO:0000256" key="4">
    <source>
        <dbReference type="ARBA" id="ARBA00023139"/>
    </source>
</evidence>
<evidence type="ECO:0000256" key="1">
    <source>
        <dbReference type="ARBA" id="ARBA00022475"/>
    </source>
</evidence>
<keyword evidence="4" id="KW-0564">Palmitate</keyword>
<name>A0A6H9UP38_9ACTN</name>
<sequence length="215" mass="22720">MNAAQVRRGALVAVAGVLAVVVGAVGYRWLHDRATPHGEASPVPGALDLRAVDWPSSTIPGSLCRSPTPIRLHGGTATNVPSAFDGPEENMPQDVAAYTEKITYGDVTGDGNDEAALPVLCANHDSTAAGQRAMGIMLFDGTHGRMELLGTLTSRQPRGGEPPNFLEIKQMSPGKITVEDRYYRQGDANCCPSGHTTQTWTYHSGRLTADAPAAE</sequence>
<proteinExistence type="predicted"/>
<organism evidence="6 7">
    <name type="scientific">Streptomyces luteolifulvus</name>
    <dbReference type="NCBI Taxonomy" id="2615112"/>
    <lineage>
        <taxon>Bacteria</taxon>
        <taxon>Bacillati</taxon>
        <taxon>Actinomycetota</taxon>
        <taxon>Actinomycetes</taxon>
        <taxon>Kitasatosporales</taxon>
        <taxon>Streptomycetaceae</taxon>
        <taxon>Streptomyces</taxon>
    </lineage>
</organism>
<protein>
    <recommendedName>
        <fullName evidence="8">Lipoprotein</fullName>
    </recommendedName>
</protein>
<keyword evidence="7" id="KW-1185">Reference proteome</keyword>
<keyword evidence="3" id="KW-0472">Membrane</keyword>
<dbReference type="Pfam" id="PF14041">
    <property type="entry name" value="Lipoprotein_21"/>
    <property type="match status" value="1"/>
</dbReference>
<dbReference type="EMBL" id="VZRB01000047">
    <property type="protein sequence ID" value="KAB1140049.1"/>
    <property type="molecule type" value="Genomic_DNA"/>
</dbReference>
<comment type="caution">
    <text evidence="6">The sequence shown here is derived from an EMBL/GenBank/DDBJ whole genome shotgun (WGS) entry which is preliminary data.</text>
</comment>
<keyword evidence="5" id="KW-0449">Lipoprotein</keyword>
<dbReference type="AlphaFoldDB" id="A0A6H9UP38"/>
<evidence type="ECO:0000256" key="3">
    <source>
        <dbReference type="ARBA" id="ARBA00023136"/>
    </source>
</evidence>
<dbReference type="Proteomes" id="UP000442707">
    <property type="component" value="Unassembled WGS sequence"/>
</dbReference>
<keyword evidence="1" id="KW-1003">Cell membrane</keyword>
<evidence type="ECO:0000256" key="2">
    <source>
        <dbReference type="ARBA" id="ARBA00022729"/>
    </source>
</evidence>
<reference evidence="6 7" key="1">
    <citation type="submission" date="2019-09" db="EMBL/GenBank/DDBJ databases">
        <title>Screening of Novel Bioactive Compounds from Soil-Associated.</title>
        <authorList>
            <person name="Zhao S."/>
        </authorList>
    </citation>
    <scope>NUCLEOTIDE SEQUENCE [LARGE SCALE GENOMIC DNA]</scope>
    <source>
        <strain evidence="6 7">HIT-DPA4</strain>
    </source>
</reference>
<dbReference type="InterPro" id="IPR025971">
    <property type="entry name" value="LppP/LprE"/>
</dbReference>
<evidence type="ECO:0000313" key="6">
    <source>
        <dbReference type="EMBL" id="KAB1140049.1"/>
    </source>
</evidence>
<evidence type="ECO:0008006" key="8">
    <source>
        <dbReference type="Google" id="ProtNLM"/>
    </source>
</evidence>
<evidence type="ECO:0000256" key="5">
    <source>
        <dbReference type="ARBA" id="ARBA00023288"/>
    </source>
</evidence>
<accession>A0A6H9UP38</accession>
<gene>
    <name evidence="6" type="ORF">F7R91_37490</name>
</gene>
<keyword evidence="2" id="KW-0732">Signal</keyword>